<name>A0ABS2JST0_9GAMM</name>
<comment type="caution">
    <text evidence="2">The sequence shown here is derived from an EMBL/GenBank/DDBJ whole genome shotgun (WGS) entry which is preliminary data.</text>
</comment>
<keyword evidence="3" id="KW-1185">Reference proteome</keyword>
<keyword evidence="1" id="KW-1133">Transmembrane helix</keyword>
<feature type="transmembrane region" description="Helical" evidence="1">
    <location>
        <begin position="155"/>
        <end position="186"/>
    </location>
</feature>
<feature type="transmembrane region" description="Helical" evidence="1">
    <location>
        <begin position="68"/>
        <end position="86"/>
    </location>
</feature>
<feature type="transmembrane region" description="Helical" evidence="1">
    <location>
        <begin position="375"/>
        <end position="395"/>
    </location>
</feature>
<sequence>MPSTSSAAATSSSTVPILLAAPHRAMFSVGAILLAAGMAWWLWVLIAAWRGGPLAAQALPVGWTHGVLMQYATLVPFVMGFLLTVFPRWMNVEAVPRHVYAAVFGLMLGGGALVLAAASGWPQALPVGLSGMLLGWLIALGTLGHRLHRHGYRDVWARSAWCALALGAIGLAMVLCASLGASLLWVPAANKIATFGLLLPMYFTVAHRMVPFFSGNVIANYRVVRPIGSLLAVWMLSLAHLGFDLLDAANWRWLVDTPMTALLLWQWLAWQPWKAKRPGLLLVLYVALAWLPLSFLLYTVDSIHSYITHTNSRALAPLHALTIGFFSSMLVAMVTRVTHGHSGRPLAMGPVPWFAFMGIQGVALVRIAAEYLSQPWPWYIAAAALWLLSLVPWIARSLWIYLTPRRDGAPG</sequence>
<keyword evidence="1" id="KW-0472">Membrane</keyword>
<feature type="transmembrane region" description="Helical" evidence="1">
    <location>
        <begin position="192"/>
        <end position="211"/>
    </location>
</feature>
<dbReference type="EMBL" id="JADIKC010000005">
    <property type="protein sequence ID" value="MBM7122076.1"/>
    <property type="molecule type" value="Genomic_DNA"/>
</dbReference>
<dbReference type="RefSeq" id="WP_204636511.1">
    <property type="nucleotide sequence ID" value="NZ_JADIKC010000005.1"/>
</dbReference>
<dbReference type="Proteomes" id="UP001430065">
    <property type="component" value="Unassembled WGS sequence"/>
</dbReference>
<dbReference type="Pfam" id="PF05940">
    <property type="entry name" value="NnrS"/>
    <property type="match status" value="1"/>
</dbReference>
<protein>
    <submittedName>
        <fullName evidence="2">NnrS family protein</fullName>
    </submittedName>
</protein>
<reference evidence="2 3" key="1">
    <citation type="submission" date="2020-10" db="EMBL/GenBank/DDBJ databases">
        <title>Phylogeny of dyella-like bacteria.</title>
        <authorList>
            <person name="Fu J."/>
        </authorList>
    </citation>
    <scope>NUCLEOTIDE SEQUENCE [LARGE SCALE GENOMIC DNA]</scope>
    <source>
        <strain evidence="2 3">THG-B117</strain>
    </source>
</reference>
<keyword evidence="1" id="KW-0812">Transmembrane</keyword>
<evidence type="ECO:0000256" key="1">
    <source>
        <dbReference type="SAM" id="Phobius"/>
    </source>
</evidence>
<feature type="transmembrane region" description="Helical" evidence="1">
    <location>
        <begin position="318"/>
        <end position="339"/>
    </location>
</feature>
<feature type="transmembrane region" description="Helical" evidence="1">
    <location>
        <begin position="25"/>
        <end position="48"/>
    </location>
</feature>
<evidence type="ECO:0000313" key="3">
    <source>
        <dbReference type="Proteomes" id="UP001430065"/>
    </source>
</evidence>
<feature type="transmembrane region" description="Helical" evidence="1">
    <location>
        <begin position="124"/>
        <end position="143"/>
    </location>
</feature>
<organism evidence="2 3">
    <name type="scientific">Dyella kyungheensis</name>
    <dbReference type="NCBI Taxonomy" id="1242174"/>
    <lineage>
        <taxon>Bacteria</taxon>
        <taxon>Pseudomonadati</taxon>
        <taxon>Pseudomonadota</taxon>
        <taxon>Gammaproteobacteria</taxon>
        <taxon>Lysobacterales</taxon>
        <taxon>Rhodanobacteraceae</taxon>
        <taxon>Dyella</taxon>
    </lineage>
</organism>
<feature type="transmembrane region" description="Helical" evidence="1">
    <location>
        <begin position="98"/>
        <end position="118"/>
    </location>
</feature>
<proteinExistence type="predicted"/>
<gene>
    <name evidence="2" type="ORF">ISP20_13005</name>
</gene>
<feature type="transmembrane region" description="Helical" evidence="1">
    <location>
        <begin position="280"/>
        <end position="298"/>
    </location>
</feature>
<evidence type="ECO:0000313" key="2">
    <source>
        <dbReference type="EMBL" id="MBM7122076.1"/>
    </source>
</evidence>
<feature type="transmembrane region" description="Helical" evidence="1">
    <location>
        <begin position="351"/>
        <end position="369"/>
    </location>
</feature>
<feature type="transmembrane region" description="Helical" evidence="1">
    <location>
        <begin position="249"/>
        <end position="268"/>
    </location>
</feature>
<accession>A0ABS2JST0</accession>
<feature type="transmembrane region" description="Helical" evidence="1">
    <location>
        <begin position="223"/>
        <end position="243"/>
    </location>
</feature>
<dbReference type="InterPro" id="IPR010266">
    <property type="entry name" value="NnrS"/>
</dbReference>